<dbReference type="PANTHER" id="PTHR11430">
    <property type="entry name" value="LIPOCALIN"/>
    <property type="match status" value="1"/>
</dbReference>
<keyword evidence="3" id="KW-0813">Transport</keyword>
<accession>A0ABM4HWC6</accession>
<evidence type="ECO:0000259" key="6">
    <source>
        <dbReference type="Pfam" id="PF00061"/>
    </source>
</evidence>
<feature type="signal peptide" evidence="5">
    <location>
        <begin position="1"/>
        <end position="20"/>
    </location>
</feature>
<gene>
    <name evidence="8" type="primary">LOC139033870</name>
</gene>
<protein>
    <submittedName>
        <fullName evidence="8">Odorant-binding protein-like</fullName>
    </submittedName>
</protein>
<evidence type="ECO:0000256" key="2">
    <source>
        <dbReference type="ARBA" id="ARBA00006889"/>
    </source>
</evidence>
<dbReference type="InterPro" id="IPR002448">
    <property type="entry name" value="OBP-like"/>
</dbReference>
<sequence length="172" mass="19718">MKVLLFNLVLGLLVASEGEAQTDNSQLTGRWKSHYMAADNIEKITEGGPFHAFMRYMEEDEEKGTIVFHFYAKEDGECTRSYTTGTKEEDAYYFDYAGHTEFRVVRLENNSLLADVINVDEHDKETQLVQLFGIGDEVGPKCKEAFYNTVREKGIPEENILNFIDHDDCPEE</sequence>
<dbReference type="Gene3D" id="2.40.128.20">
    <property type="match status" value="1"/>
</dbReference>
<dbReference type="PANTHER" id="PTHR11430:SF65">
    <property type="entry name" value="ODORANT-BINDING PROTEIN 1A-RELATED"/>
    <property type="match status" value="1"/>
</dbReference>
<proteinExistence type="inferred from homology"/>
<dbReference type="Proteomes" id="UP001652640">
    <property type="component" value="Unplaced"/>
</dbReference>
<feature type="domain" description="Lipocalin/cytosolic fatty-acid binding" evidence="6">
    <location>
        <begin position="28"/>
        <end position="164"/>
    </location>
</feature>
<organism evidence="7 8">
    <name type="scientific">Odocoileus virginianus</name>
    <name type="common">White-tailed deer</name>
    <dbReference type="NCBI Taxonomy" id="9874"/>
    <lineage>
        <taxon>Eukaryota</taxon>
        <taxon>Metazoa</taxon>
        <taxon>Chordata</taxon>
        <taxon>Craniata</taxon>
        <taxon>Vertebrata</taxon>
        <taxon>Euteleostomi</taxon>
        <taxon>Mammalia</taxon>
        <taxon>Eutheria</taxon>
        <taxon>Laurasiatheria</taxon>
        <taxon>Artiodactyla</taxon>
        <taxon>Ruminantia</taxon>
        <taxon>Pecora</taxon>
        <taxon>Cervidae</taxon>
        <taxon>Odocoileinae</taxon>
        <taxon>Odocoileus</taxon>
    </lineage>
</organism>
<dbReference type="SUPFAM" id="SSF50814">
    <property type="entry name" value="Lipocalins"/>
    <property type="match status" value="1"/>
</dbReference>
<reference evidence="8" key="1">
    <citation type="submission" date="2025-08" db="UniProtKB">
        <authorList>
            <consortium name="RefSeq"/>
        </authorList>
    </citation>
    <scope>IDENTIFICATION</scope>
    <source>
        <tissue evidence="8">Tongue muscle</tissue>
    </source>
</reference>
<dbReference type="InterPro" id="IPR002345">
    <property type="entry name" value="Lipocalin"/>
</dbReference>
<evidence type="ECO:0000313" key="8">
    <source>
        <dbReference type="RefSeq" id="XP_070319869.1"/>
    </source>
</evidence>
<name>A0ABM4HWC6_ODOVR</name>
<dbReference type="RefSeq" id="XP_070319869.1">
    <property type="nucleotide sequence ID" value="XM_070463768.1"/>
</dbReference>
<keyword evidence="7" id="KW-1185">Reference proteome</keyword>
<keyword evidence="5" id="KW-0732">Signal</keyword>
<dbReference type="GeneID" id="139033870"/>
<evidence type="ECO:0000256" key="3">
    <source>
        <dbReference type="ARBA" id="ARBA00022448"/>
    </source>
</evidence>
<evidence type="ECO:0000256" key="4">
    <source>
        <dbReference type="ARBA" id="ARBA00022525"/>
    </source>
</evidence>
<evidence type="ECO:0000313" key="7">
    <source>
        <dbReference type="Proteomes" id="UP001652640"/>
    </source>
</evidence>
<keyword evidence="4" id="KW-0964">Secreted</keyword>
<comment type="subcellular location">
    <subcellularLocation>
        <location evidence="1">Secreted</location>
    </subcellularLocation>
</comment>
<dbReference type="Pfam" id="PF00061">
    <property type="entry name" value="Lipocalin"/>
    <property type="match status" value="1"/>
</dbReference>
<comment type="similarity">
    <text evidence="2">Belongs to the calycin superfamily. Lipocalin family.</text>
</comment>
<dbReference type="PRINTS" id="PR01173">
    <property type="entry name" value="ODORANTBNDNG"/>
</dbReference>
<dbReference type="InterPro" id="IPR000566">
    <property type="entry name" value="Lipocln_cytosolic_FA-bd_dom"/>
</dbReference>
<evidence type="ECO:0000256" key="5">
    <source>
        <dbReference type="SAM" id="SignalP"/>
    </source>
</evidence>
<dbReference type="InterPro" id="IPR012674">
    <property type="entry name" value="Calycin"/>
</dbReference>
<feature type="chain" id="PRO_5045705239" evidence="5">
    <location>
        <begin position="21"/>
        <end position="172"/>
    </location>
</feature>
<evidence type="ECO:0000256" key="1">
    <source>
        <dbReference type="ARBA" id="ARBA00004613"/>
    </source>
</evidence>